<proteinExistence type="predicted"/>
<feature type="transmembrane region" description="Helical" evidence="1">
    <location>
        <begin position="91"/>
        <end position="108"/>
    </location>
</feature>
<evidence type="ECO:0000313" key="3">
    <source>
        <dbReference type="EMBL" id="HCK25310.1"/>
    </source>
</evidence>
<feature type="transmembrane region" description="Helical" evidence="1">
    <location>
        <begin position="229"/>
        <end position="249"/>
    </location>
</feature>
<accession>A0A3D2SII1</accession>
<comment type="caution">
    <text evidence="3">The sequence shown here is derived from an EMBL/GenBank/DDBJ whole genome shotgun (WGS) entry which is preliminary data.</text>
</comment>
<feature type="transmembrane region" description="Helical" evidence="1">
    <location>
        <begin position="120"/>
        <end position="138"/>
    </location>
</feature>
<keyword evidence="1" id="KW-0472">Membrane</keyword>
<reference evidence="3 4" key="1">
    <citation type="journal article" date="2018" name="Nat. Biotechnol.">
        <title>A standardized bacterial taxonomy based on genome phylogeny substantially revises the tree of life.</title>
        <authorList>
            <person name="Parks D.H."/>
            <person name="Chuvochina M."/>
            <person name="Waite D.W."/>
            <person name="Rinke C."/>
            <person name="Skarshewski A."/>
            <person name="Chaumeil P.A."/>
            <person name="Hugenholtz P."/>
        </authorList>
    </citation>
    <scope>NUCLEOTIDE SEQUENCE [LARGE SCALE GENOMIC DNA]</scope>
    <source>
        <strain evidence="3">UBA9667</strain>
    </source>
</reference>
<feature type="non-terminal residue" evidence="3">
    <location>
        <position position="1"/>
    </location>
</feature>
<protein>
    <recommendedName>
        <fullName evidence="2">DUF418 domain-containing protein</fullName>
    </recommendedName>
</protein>
<dbReference type="Pfam" id="PF04235">
    <property type="entry name" value="DUF418"/>
    <property type="match status" value="1"/>
</dbReference>
<dbReference type="EMBL" id="DPVG01000415">
    <property type="protein sequence ID" value="HCK25310.1"/>
    <property type="molecule type" value="Genomic_DNA"/>
</dbReference>
<dbReference type="PANTHER" id="PTHR30590:SF2">
    <property type="entry name" value="INNER MEMBRANE PROTEIN"/>
    <property type="match status" value="1"/>
</dbReference>
<keyword evidence="1" id="KW-1133">Transmembrane helix</keyword>
<sequence>YSIIGIILPVCCKLNDKTITIIATLLILQPLDWGKLIYALIDTSYTPGESLSNYYFGVAYDMQKNGTFLETLRMNLWEGQLANFTWAFEHGRIMQTAALFLFGMLIGRRQLFIHTPKHELIWLKTLGFALILFFPLYGLKNLLPEFINRPGYYEPLNLILYSLSNLSFMLVLVTGGLLTFYKVKNRSILMRFSSYGKMSLTNYIGQSIIGSLFFYHWGFFLSPHMNHTLSFLFGILFVLLQMSFCSWWLKRHKHGPFEGLWKYLTWVRK</sequence>
<feature type="transmembrane region" description="Helical" evidence="1">
    <location>
        <begin position="200"/>
        <end position="217"/>
    </location>
</feature>
<name>A0A3D2SII1_9BACE</name>
<organism evidence="3 4">
    <name type="scientific">Bacteroides graminisolvens</name>
    <dbReference type="NCBI Taxonomy" id="477666"/>
    <lineage>
        <taxon>Bacteria</taxon>
        <taxon>Pseudomonadati</taxon>
        <taxon>Bacteroidota</taxon>
        <taxon>Bacteroidia</taxon>
        <taxon>Bacteroidales</taxon>
        <taxon>Bacteroidaceae</taxon>
        <taxon>Bacteroides</taxon>
    </lineage>
</organism>
<evidence type="ECO:0000313" key="4">
    <source>
        <dbReference type="Proteomes" id="UP000263098"/>
    </source>
</evidence>
<gene>
    <name evidence="3" type="ORF">DHW31_11190</name>
</gene>
<dbReference type="InterPro" id="IPR007349">
    <property type="entry name" value="DUF418"/>
</dbReference>
<evidence type="ECO:0000259" key="2">
    <source>
        <dbReference type="Pfam" id="PF04235"/>
    </source>
</evidence>
<dbReference type="PANTHER" id="PTHR30590">
    <property type="entry name" value="INNER MEMBRANE PROTEIN"/>
    <property type="match status" value="1"/>
</dbReference>
<dbReference type="AlphaFoldDB" id="A0A3D2SII1"/>
<evidence type="ECO:0000256" key="1">
    <source>
        <dbReference type="SAM" id="Phobius"/>
    </source>
</evidence>
<keyword evidence="1" id="KW-0812">Transmembrane</keyword>
<dbReference type="Proteomes" id="UP000263098">
    <property type="component" value="Unassembled WGS sequence"/>
</dbReference>
<feature type="transmembrane region" description="Helical" evidence="1">
    <location>
        <begin position="158"/>
        <end position="180"/>
    </location>
</feature>
<dbReference type="InterPro" id="IPR052529">
    <property type="entry name" value="Bact_Transport_Assoc"/>
</dbReference>
<feature type="domain" description="DUF418" evidence="2">
    <location>
        <begin position="107"/>
        <end position="267"/>
    </location>
</feature>